<keyword evidence="2" id="KW-1185">Reference proteome</keyword>
<reference evidence="1 2" key="1">
    <citation type="journal article" date="2019" name="Int. J. Syst. Evol. Microbiol.">
        <title>The Global Catalogue of Microorganisms (GCM) 10K type strain sequencing project: providing services to taxonomists for standard genome sequencing and annotation.</title>
        <authorList>
            <consortium name="The Broad Institute Genomics Platform"/>
            <consortium name="The Broad Institute Genome Sequencing Center for Infectious Disease"/>
            <person name="Wu L."/>
            <person name="Ma J."/>
        </authorList>
    </citation>
    <scope>NUCLEOTIDE SEQUENCE [LARGE SCALE GENOMIC DNA]</scope>
    <source>
        <strain evidence="1 2">JCM 3367</strain>
    </source>
</reference>
<sequence length="1011" mass="110809">MWNQVPLDASLYRSPSQVTPARVIGKLEFLPLNELPWEDFERIQWRILRDVEGLRYAQIYGERGQAQEGLDVVALAPDGGGVGLQSKKYKRFGPADLKAAVKKFRDTERPFTIDRLIIGVSIDVKSKTVPPVLAALRKDLHPIELDLWDRQELSLLLRTSPNIVVEFFGEETARAFCLPFELESVVVPSVETVAIREALARTPEETTGAAELLREARALTNDPVRALALIEEAQGKLRATPFGAYAAQYDVERGRLLARVGRADEAARQCLDEFWAALDLGLTSTADVAHRRLRELVRAGAAPWFTQVAGAASNLYFNPLGAVADVAGIGEDVDRARLAALAGEVAVANDDLAALSSLSETLASAIESDFRDPVLRTRLRMLAAEATGDWTAILADARKLKLGYDLLALVTARYARHRALNQKFKDAEALWDDATGDASLARRWTDATTWTMSRRAFREYWNPFTSDEALPLQKALLELGPAPRILAIAESAYESALDALRADQLRSAAIFAQRALRDAVSAGDWEGEREARRVLAAALAKADEPGLAAGHLARAGAVKEIKELGRQFADRFIDVTPELSAPNYWTVGTAFRLIEQQADLVPDDVVEVISERILIEIAGAEANELPDIRMLAVSRYNGAIGALAGLAHRLTPDRAEKALAHFEQQPLLDGEHYRFHDQNEAVAVARIALARPEFAERACTHLVKLLARSQSARKQVAQQAVDRFLDVTRPLLAALAANGNHWARETLAFHDTESVPPEQAAAALARLTTPLVHKPGVFTEGTSAVGDSLLVLGLPGDRLDPAVSELLRRADDKHVGAADRGDYLIAAANLAPQLSAADRSEHFAAAIHGASAPRSSLHDEWEQRFSHRLGGMRVVRNDMDSRERALFLAACLAGTDGQRAVVRDQAYELLVDASESGYWVTRALQQLGDAMREDVGYLLTQGWALRSFAAILWARHGTPVQTGMRLATDSDVRVRRTLAEALSGTEPDEVRRPVRDRLAQDPSYSVRSVLA</sequence>
<protein>
    <recommendedName>
        <fullName evidence="3">Restriction endonuclease</fullName>
    </recommendedName>
</protein>
<gene>
    <name evidence="1" type="ORF">GCM10010201_21400</name>
</gene>
<evidence type="ECO:0008006" key="3">
    <source>
        <dbReference type="Google" id="ProtNLM"/>
    </source>
</evidence>
<accession>A0ABN3NI55</accession>
<dbReference type="RefSeq" id="WP_344171815.1">
    <property type="nucleotide sequence ID" value="NZ_BAAARY010000008.1"/>
</dbReference>
<comment type="caution">
    <text evidence="1">The sequence shown here is derived from an EMBL/GenBank/DDBJ whole genome shotgun (WGS) entry which is preliminary data.</text>
</comment>
<evidence type="ECO:0000313" key="2">
    <source>
        <dbReference type="Proteomes" id="UP001499978"/>
    </source>
</evidence>
<proteinExistence type="predicted"/>
<organism evidence="1 2">
    <name type="scientific">Pilimelia columellifera subsp. columellifera</name>
    <dbReference type="NCBI Taxonomy" id="706583"/>
    <lineage>
        <taxon>Bacteria</taxon>
        <taxon>Bacillati</taxon>
        <taxon>Actinomycetota</taxon>
        <taxon>Actinomycetes</taxon>
        <taxon>Micromonosporales</taxon>
        <taxon>Micromonosporaceae</taxon>
        <taxon>Pilimelia</taxon>
    </lineage>
</organism>
<dbReference type="EMBL" id="BAAARY010000008">
    <property type="protein sequence ID" value="GAA2522924.1"/>
    <property type="molecule type" value="Genomic_DNA"/>
</dbReference>
<evidence type="ECO:0000313" key="1">
    <source>
        <dbReference type="EMBL" id="GAA2522924.1"/>
    </source>
</evidence>
<dbReference type="Proteomes" id="UP001499978">
    <property type="component" value="Unassembled WGS sequence"/>
</dbReference>
<name>A0ABN3NI55_9ACTN</name>